<evidence type="ECO:0000313" key="2">
    <source>
        <dbReference type="Proteomes" id="UP001519295"/>
    </source>
</evidence>
<dbReference type="EMBL" id="JAGINU010000001">
    <property type="protein sequence ID" value="MBP2370293.1"/>
    <property type="molecule type" value="Genomic_DNA"/>
</dbReference>
<comment type="caution">
    <text evidence="1">The sequence shown here is derived from an EMBL/GenBank/DDBJ whole genome shotgun (WGS) entry which is preliminary data.</text>
</comment>
<name>A0ABS4W2F3_9PSEU</name>
<protein>
    <submittedName>
        <fullName evidence="1">Uncharacterized protein</fullName>
    </submittedName>
</protein>
<gene>
    <name evidence="1" type="ORF">JOF36_005989</name>
</gene>
<dbReference type="RefSeq" id="WP_210033418.1">
    <property type="nucleotide sequence ID" value="NZ_JAGINU010000001.1"/>
</dbReference>
<keyword evidence="2" id="KW-1185">Reference proteome</keyword>
<dbReference type="Proteomes" id="UP001519295">
    <property type="component" value="Unassembled WGS sequence"/>
</dbReference>
<organism evidence="1 2">
    <name type="scientific">Pseudonocardia parietis</name>
    <dbReference type="NCBI Taxonomy" id="570936"/>
    <lineage>
        <taxon>Bacteria</taxon>
        <taxon>Bacillati</taxon>
        <taxon>Actinomycetota</taxon>
        <taxon>Actinomycetes</taxon>
        <taxon>Pseudonocardiales</taxon>
        <taxon>Pseudonocardiaceae</taxon>
        <taxon>Pseudonocardia</taxon>
    </lineage>
</organism>
<accession>A0ABS4W2F3</accession>
<sequence>MTAPHRAGHIDYACLHADLLPVLERHGVLAPGETLDGWVGVLRFCGVHPDGREYRRDEALTGPGVTLGEAAELYATGARLMLPN</sequence>
<evidence type="ECO:0000313" key="1">
    <source>
        <dbReference type="EMBL" id="MBP2370293.1"/>
    </source>
</evidence>
<proteinExistence type="predicted"/>
<reference evidence="1 2" key="1">
    <citation type="submission" date="2021-03" db="EMBL/GenBank/DDBJ databases">
        <title>Sequencing the genomes of 1000 actinobacteria strains.</title>
        <authorList>
            <person name="Klenk H.-P."/>
        </authorList>
    </citation>
    <scope>NUCLEOTIDE SEQUENCE [LARGE SCALE GENOMIC DNA]</scope>
    <source>
        <strain evidence="1 2">DSM 45256</strain>
    </source>
</reference>